<organism evidence="1">
    <name type="scientific">uncultured Chthoniobacterales bacterium</name>
    <dbReference type="NCBI Taxonomy" id="1836801"/>
    <lineage>
        <taxon>Bacteria</taxon>
        <taxon>Pseudomonadati</taxon>
        <taxon>Verrucomicrobiota</taxon>
        <taxon>Spartobacteria</taxon>
        <taxon>Chthoniobacterales</taxon>
        <taxon>environmental samples</taxon>
    </lineage>
</organism>
<dbReference type="AlphaFoldDB" id="A0A6J4HY20"/>
<gene>
    <name evidence="1" type="ORF">AVDCRST_MAG42-1837</name>
</gene>
<protein>
    <submittedName>
        <fullName evidence="1">Uncharacterized protein</fullName>
    </submittedName>
</protein>
<sequence>MCNSGATAGCLNRECARTHAPPSLGRSHDAAYRVVILSRRSAAKDLAQGSVA</sequence>
<dbReference type="EMBL" id="CADCTA010000057">
    <property type="protein sequence ID" value="CAA9236088.1"/>
    <property type="molecule type" value="Genomic_DNA"/>
</dbReference>
<reference evidence="1" key="1">
    <citation type="submission" date="2020-02" db="EMBL/GenBank/DDBJ databases">
        <authorList>
            <person name="Meier V. D."/>
        </authorList>
    </citation>
    <scope>NUCLEOTIDE SEQUENCE</scope>
    <source>
        <strain evidence="1">AVDCRST_MAG42</strain>
    </source>
</reference>
<accession>A0A6J4HY20</accession>
<name>A0A6J4HY20_9BACT</name>
<proteinExistence type="predicted"/>
<evidence type="ECO:0000313" key="1">
    <source>
        <dbReference type="EMBL" id="CAA9236088.1"/>
    </source>
</evidence>